<evidence type="ECO:0000256" key="1">
    <source>
        <dbReference type="ARBA" id="ARBA00004651"/>
    </source>
</evidence>
<dbReference type="OrthoDB" id="9773683at2"/>
<evidence type="ECO:0000256" key="5">
    <source>
        <dbReference type="ARBA" id="ARBA00022989"/>
    </source>
</evidence>
<dbReference type="NCBIfam" id="NF045472">
    <property type="entry name" value="Opp4B"/>
    <property type="match status" value="1"/>
</dbReference>
<dbReference type="InterPro" id="IPR000515">
    <property type="entry name" value="MetI-like"/>
</dbReference>
<dbReference type="GO" id="GO:0005886">
    <property type="term" value="C:plasma membrane"/>
    <property type="evidence" value="ECO:0007669"/>
    <property type="project" value="UniProtKB-SubCell"/>
</dbReference>
<keyword evidence="2 7" id="KW-0813">Transport</keyword>
<feature type="transmembrane region" description="Helical" evidence="7">
    <location>
        <begin position="135"/>
        <end position="162"/>
    </location>
</feature>
<feature type="transmembrane region" description="Helical" evidence="7">
    <location>
        <begin position="182"/>
        <end position="205"/>
    </location>
</feature>
<dbReference type="InterPro" id="IPR035906">
    <property type="entry name" value="MetI-like_sf"/>
</dbReference>
<reference evidence="11 12" key="1">
    <citation type="journal article" date="2015" name="Genome Announc.">
        <title>Expanding the biotechnology potential of lactobacilli through comparative genomics of 213 strains and associated genera.</title>
        <authorList>
            <person name="Sun Z."/>
            <person name="Harris H.M."/>
            <person name="McCann A."/>
            <person name="Guo C."/>
            <person name="Argimon S."/>
            <person name="Zhang W."/>
            <person name="Yang X."/>
            <person name="Jeffery I.B."/>
            <person name="Cooney J.C."/>
            <person name="Kagawa T.F."/>
            <person name="Liu W."/>
            <person name="Song Y."/>
            <person name="Salvetti E."/>
            <person name="Wrobel A."/>
            <person name="Rasinkangas P."/>
            <person name="Parkhill J."/>
            <person name="Rea M.C."/>
            <person name="O'Sullivan O."/>
            <person name="Ritari J."/>
            <person name="Douillard F.P."/>
            <person name="Paul Ross R."/>
            <person name="Yang R."/>
            <person name="Briner A.E."/>
            <person name="Felis G.E."/>
            <person name="de Vos W.M."/>
            <person name="Barrangou R."/>
            <person name="Klaenhammer T.R."/>
            <person name="Caufield P.W."/>
            <person name="Cui Y."/>
            <person name="Zhang H."/>
            <person name="O'Toole P.W."/>
        </authorList>
    </citation>
    <scope>NUCLEOTIDE SEQUENCE [LARGE SCALE GENOMIC DNA]</scope>
    <source>
        <strain evidence="9 12">ATCC BAA-66</strain>
        <strain evidence="10 11">DSM 13344</strain>
    </source>
</reference>
<dbReference type="STRING" id="81857.IV38_GL000523"/>
<evidence type="ECO:0000256" key="4">
    <source>
        <dbReference type="ARBA" id="ARBA00022692"/>
    </source>
</evidence>
<keyword evidence="4 7" id="KW-0812">Transmembrane</keyword>
<evidence type="ECO:0000313" key="12">
    <source>
        <dbReference type="Proteomes" id="UP000051751"/>
    </source>
</evidence>
<keyword evidence="6 7" id="KW-0472">Membrane</keyword>
<dbReference type="EMBL" id="JQAZ01000001">
    <property type="protein sequence ID" value="KRN33835.1"/>
    <property type="molecule type" value="Genomic_DNA"/>
</dbReference>
<feature type="transmembrane region" description="Helical" evidence="7">
    <location>
        <begin position="241"/>
        <end position="266"/>
    </location>
</feature>
<dbReference type="AlphaFoldDB" id="A0A0R2FXI8"/>
<keyword evidence="11" id="KW-1185">Reference proteome</keyword>
<accession>A0A0R2FXI8</accession>
<dbReference type="PANTHER" id="PTHR43163">
    <property type="entry name" value="DIPEPTIDE TRANSPORT SYSTEM PERMEASE PROTEIN DPPB-RELATED"/>
    <property type="match status" value="1"/>
</dbReference>
<dbReference type="PANTHER" id="PTHR43163:SF6">
    <property type="entry name" value="DIPEPTIDE TRANSPORT SYSTEM PERMEASE PROTEIN DPPB-RELATED"/>
    <property type="match status" value="1"/>
</dbReference>
<dbReference type="PROSITE" id="PS50928">
    <property type="entry name" value="ABC_TM1"/>
    <property type="match status" value="1"/>
</dbReference>
<comment type="subcellular location">
    <subcellularLocation>
        <location evidence="1 7">Cell membrane</location>
        <topology evidence="1 7">Multi-pass membrane protein</topology>
    </subcellularLocation>
</comment>
<sequence>MWKTILRRVLLMIPQIIILSLMVFMLAKMMPGDPFTGLVTPQTDPSQLHRLRVEAGFYNPWYVQYRDWVVNMFHGNFGTSYQYHRSVASMIGERAVNTFWLALLTFVLTYLIAIPVGIIAGRYESSWKDNAIQVYTYITLAIPAFVFYLFGIWLFGYVLGWFPTSGSISVSATGMIGKVGSMLYHMILPALLAAILATTSIIQYLRSGIIDNKQEDYVRTARSKGVPERVVFSKHILRNSFLPIAAFIGNNFAVLIGGSVFTETIFSYPGLGQLFISSISSRDYSIITALVLIFGIFTLLGNLISDIILRVVDPRLRIQ</sequence>
<comment type="caution">
    <text evidence="9">The sequence shown here is derived from an EMBL/GenBank/DDBJ whole genome shotgun (WGS) entry which is preliminary data.</text>
</comment>
<feature type="transmembrane region" description="Helical" evidence="7">
    <location>
        <begin position="9"/>
        <end position="27"/>
    </location>
</feature>
<dbReference type="InterPro" id="IPR045621">
    <property type="entry name" value="BPD_transp_1_N"/>
</dbReference>
<dbReference type="EMBL" id="JQAT01000001">
    <property type="protein sequence ID" value="KRN29636.1"/>
    <property type="molecule type" value="Genomic_DNA"/>
</dbReference>
<dbReference type="Proteomes" id="UP000051645">
    <property type="component" value="Unassembled WGS sequence"/>
</dbReference>
<dbReference type="SUPFAM" id="SSF161098">
    <property type="entry name" value="MetI-like"/>
    <property type="match status" value="1"/>
</dbReference>
<evidence type="ECO:0000313" key="9">
    <source>
        <dbReference type="EMBL" id="KRN29636.1"/>
    </source>
</evidence>
<name>A0A0R2FXI8_9LACO</name>
<evidence type="ECO:0000313" key="10">
    <source>
        <dbReference type="EMBL" id="KRN33835.1"/>
    </source>
</evidence>
<keyword evidence="3" id="KW-1003">Cell membrane</keyword>
<dbReference type="Pfam" id="PF00528">
    <property type="entry name" value="BPD_transp_1"/>
    <property type="match status" value="1"/>
</dbReference>
<feature type="transmembrane region" description="Helical" evidence="7">
    <location>
        <begin position="286"/>
        <end position="309"/>
    </location>
</feature>
<evidence type="ECO:0000259" key="8">
    <source>
        <dbReference type="PROSITE" id="PS50928"/>
    </source>
</evidence>
<comment type="similarity">
    <text evidence="7">Belongs to the binding-protein-dependent transport system permease family.</text>
</comment>
<feature type="transmembrane region" description="Helical" evidence="7">
    <location>
        <begin position="99"/>
        <end position="123"/>
    </location>
</feature>
<evidence type="ECO:0000313" key="11">
    <source>
        <dbReference type="Proteomes" id="UP000051645"/>
    </source>
</evidence>
<feature type="domain" description="ABC transmembrane type-1" evidence="8">
    <location>
        <begin position="95"/>
        <end position="305"/>
    </location>
</feature>
<dbReference type="CDD" id="cd06261">
    <property type="entry name" value="TM_PBP2"/>
    <property type="match status" value="1"/>
</dbReference>
<keyword evidence="5 7" id="KW-1133">Transmembrane helix</keyword>
<evidence type="ECO:0000256" key="3">
    <source>
        <dbReference type="ARBA" id="ARBA00022475"/>
    </source>
</evidence>
<organism evidence="9 12">
    <name type="scientific">Lactobacillus selangorensis</name>
    <dbReference type="NCBI Taxonomy" id="81857"/>
    <lineage>
        <taxon>Bacteria</taxon>
        <taxon>Bacillati</taxon>
        <taxon>Bacillota</taxon>
        <taxon>Bacilli</taxon>
        <taxon>Lactobacillales</taxon>
        <taxon>Lactobacillaceae</taxon>
        <taxon>Lactobacillus</taxon>
    </lineage>
</organism>
<dbReference type="Pfam" id="PF19300">
    <property type="entry name" value="BPD_transp_1_N"/>
    <property type="match status" value="1"/>
</dbReference>
<protein>
    <submittedName>
        <fullName evidence="9">Oligopeptide transport protein</fullName>
    </submittedName>
</protein>
<evidence type="ECO:0000256" key="2">
    <source>
        <dbReference type="ARBA" id="ARBA00022448"/>
    </source>
</evidence>
<evidence type="ECO:0000256" key="6">
    <source>
        <dbReference type="ARBA" id="ARBA00023136"/>
    </source>
</evidence>
<gene>
    <name evidence="9" type="ORF">IV38_GL000523</name>
    <name evidence="10" type="ORF">IV40_GL000145</name>
</gene>
<dbReference type="GO" id="GO:0055085">
    <property type="term" value="P:transmembrane transport"/>
    <property type="evidence" value="ECO:0007669"/>
    <property type="project" value="InterPro"/>
</dbReference>
<dbReference type="RefSeq" id="WP_057768429.1">
    <property type="nucleotide sequence ID" value="NZ_JQAT01000001.1"/>
</dbReference>
<dbReference type="Proteomes" id="UP000051751">
    <property type="component" value="Unassembled WGS sequence"/>
</dbReference>
<dbReference type="Gene3D" id="1.10.3720.10">
    <property type="entry name" value="MetI-like"/>
    <property type="match status" value="1"/>
</dbReference>
<dbReference type="PATRIC" id="fig|81857.3.peg.527"/>
<evidence type="ECO:0000256" key="7">
    <source>
        <dbReference type="RuleBase" id="RU363032"/>
    </source>
</evidence>
<proteinExistence type="inferred from homology"/>